<sequence>MKALTIPSFLFFLLQVSITAVTAESATDVATSPFNRLFTKSSPDGTEIAQPLPTSRPGDYTKIASDADMALLRKILETAKKAELENIRPASSDGVQVTEPREPGESGGTEGSIQPASADGTGNQPNKLETLKPNSPGLLVLTSEEIGPQTQNNIDIFQPSTIYQPDIVGIDPVGVDSSIKGVSVTMQDIATPNGLFVGDDPDNNTGTGSILLVVPASQDEEGVFKLASTDGSTAFGNVTTESESGSLANNEPINESSSPMEPASVNVTTTTQSGLTKIDELITNGTDSSSPVVPASVDEPINTNTTESGTHVSPASEVSTTRSVELTGDYAPKPKKPEGKMTCECTCKFPSGEVAGKKSGGGRNIGPGRMMVPIVTVVVGRALARS</sequence>
<dbReference type="OrthoDB" id="10580512at2759"/>
<feature type="signal peptide" evidence="2">
    <location>
        <begin position="1"/>
        <end position="23"/>
    </location>
</feature>
<feature type="region of interest" description="Disordered" evidence="1">
    <location>
        <begin position="86"/>
        <end position="128"/>
    </location>
</feature>
<feature type="region of interest" description="Disordered" evidence="1">
    <location>
        <begin position="230"/>
        <end position="340"/>
    </location>
</feature>
<organism evidence="3 4">
    <name type="scientific">Pyronema omphalodes (strain CBS 100304)</name>
    <name type="common">Pyronema confluens</name>
    <dbReference type="NCBI Taxonomy" id="1076935"/>
    <lineage>
        <taxon>Eukaryota</taxon>
        <taxon>Fungi</taxon>
        <taxon>Dikarya</taxon>
        <taxon>Ascomycota</taxon>
        <taxon>Pezizomycotina</taxon>
        <taxon>Pezizomycetes</taxon>
        <taxon>Pezizales</taxon>
        <taxon>Pyronemataceae</taxon>
        <taxon>Pyronema</taxon>
    </lineage>
</organism>
<evidence type="ECO:0000256" key="1">
    <source>
        <dbReference type="SAM" id="MobiDB-lite"/>
    </source>
</evidence>
<evidence type="ECO:0000313" key="3">
    <source>
        <dbReference type="EMBL" id="CCX33908.1"/>
    </source>
</evidence>
<dbReference type="Proteomes" id="UP000018144">
    <property type="component" value="Unassembled WGS sequence"/>
</dbReference>
<feature type="compositionally biased region" description="Polar residues" evidence="1">
    <location>
        <begin position="301"/>
        <end position="324"/>
    </location>
</feature>
<proteinExistence type="predicted"/>
<dbReference type="EMBL" id="HF936260">
    <property type="protein sequence ID" value="CCX33908.1"/>
    <property type="molecule type" value="Genomic_DNA"/>
</dbReference>
<feature type="chain" id="PRO_5004652465" evidence="2">
    <location>
        <begin position="24"/>
        <end position="386"/>
    </location>
</feature>
<feature type="compositionally biased region" description="Polar residues" evidence="1">
    <location>
        <begin position="230"/>
        <end position="275"/>
    </location>
</feature>
<feature type="compositionally biased region" description="Polar residues" evidence="1">
    <location>
        <begin position="111"/>
        <end position="127"/>
    </location>
</feature>
<keyword evidence="2" id="KW-0732">Signal</keyword>
<protein>
    <submittedName>
        <fullName evidence="3">Uncharacterized protein</fullName>
    </submittedName>
</protein>
<evidence type="ECO:0000313" key="4">
    <source>
        <dbReference type="Proteomes" id="UP000018144"/>
    </source>
</evidence>
<dbReference type="AlphaFoldDB" id="U4LWM8"/>
<name>U4LWM8_PYROM</name>
<evidence type="ECO:0000256" key="2">
    <source>
        <dbReference type="SAM" id="SignalP"/>
    </source>
</evidence>
<accession>U4LWM8</accession>
<reference evidence="3 4" key="1">
    <citation type="journal article" date="2013" name="PLoS Genet.">
        <title>The genome and development-dependent transcriptomes of Pyronema confluens: a window into fungal evolution.</title>
        <authorList>
            <person name="Traeger S."/>
            <person name="Altegoer F."/>
            <person name="Freitag M."/>
            <person name="Gabaldon T."/>
            <person name="Kempken F."/>
            <person name="Kumar A."/>
            <person name="Marcet-Houben M."/>
            <person name="Poggeler S."/>
            <person name="Stajich J.E."/>
            <person name="Nowrousian M."/>
        </authorList>
    </citation>
    <scope>NUCLEOTIDE SEQUENCE [LARGE SCALE GENOMIC DNA]</scope>
    <source>
        <strain evidence="4">CBS 100304</strain>
        <tissue evidence="3">Vegetative mycelium</tissue>
    </source>
</reference>
<keyword evidence="4" id="KW-1185">Reference proteome</keyword>
<feature type="compositionally biased region" description="Low complexity" evidence="1">
    <location>
        <begin position="288"/>
        <end position="297"/>
    </location>
</feature>
<gene>
    <name evidence="3" type="ORF">PCON_02171</name>
</gene>